<dbReference type="Pfam" id="PF00319">
    <property type="entry name" value="SRF-TF"/>
    <property type="match status" value="1"/>
</dbReference>
<dbReference type="PANTHER" id="PTHR48019">
    <property type="entry name" value="SERUM RESPONSE FACTOR HOMOLOG"/>
    <property type="match status" value="1"/>
</dbReference>
<evidence type="ECO:0000259" key="7">
    <source>
        <dbReference type="PROSITE" id="PS50066"/>
    </source>
</evidence>
<dbReference type="STRING" id="337451.A0A443N2X2"/>
<dbReference type="PROSITE" id="PS50066">
    <property type="entry name" value="MADS_BOX_2"/>
    <property type="match status" value="1"/>
</dbReference>
<organism evidence="8 9">
    <name type="scientific">Cinnamomum micranthum f. kanehirae</name>
    <dbReference type="NCBI Taxonomy" id="337451"/>
    <lineage>
        <taxon>Eukaryota</taxon>
        <taxon>Viridiplantae</taxon>
        <taxon>Streptophyta</taxon>
        <taxon>Embryophyta</taxon>
        <taxon>Tracheophyta</taxon>
        <taxon>Spermatophyta</taxon>
        <taxon>Magnoliopsida</taxon>
        <taxon>Magnoliidae</taxon>
        <taxon>Laurales</taxon>
        <taxon>Lauraceae</taxon>
        <taxon>Cinnamomum</taxon>
    </lineage>
</organism>
<dbReference type="OrthoDB" id="1898716at2759"/>
<name>A0A443N2X2_9MAGN</name>
<evidence type="ECO:0000256" key="3">
    <source>
        <dbReference type="ARBA" id="ARBA00023125"/>
    </source>
</evidence>
<dbReference type="GO" id="GO:0045944">
    <property type="term" value="P:positive regulation of transcription by RNA polymerase II"/>
    <property type="evidence" value="ECO:0007669"/>
    <property type="project" value="InterPro"/>
</dbReference>
<evidence type="ECO:0000256" key="6">
    <source>
        <dbReference type="SAM" id="MobiDB-lite"/>
    </source>
</evidence>
<dbReference type="InterPro" id="IPR002100">
    <property type="entry name" value="TF_MADSbox"/>
</dbReference>
<keyword evidence="3" id="KW-0238">DNA-binding</keyword>
<reference evidence="8 9" key="1">
    <citation type="journal article" date="2019" name="Nat. Plants">
        <title>Stout camphor tree genome fills gaps in understanding of flowering plant genome evolution.</title>
        <authorList>
            <person name="Chaw S.M."/>
            <person name="Liu Y.C."/>
            <person name="Wu Y.W."/>
            <person name="Wang H.Y."/>
            <person name="Lin C.I."/>
            <person name="Wu C.S."/>
            <person name="Ke H.M."/>
            <person name="Chang L.Y."/>
            <person name="Hsu C.Y."/>
            <person name="Yang H.T."/>
            <person name="Sudianto E."/>
            <person name="Hsu M.H."/>
            <person name="Wu K.P."/>
            <person name="Wang L.N."/>
            <person name="Leebens-Mack J.H."/>
            <person name="Tsai I.J."/>
        </authorList>
    </citation>
    <scope>NUCLEOTIDE SEQUENCE [LARGE SCALE GENOMIC DNA]</scope>
    <source>
        <strain evidence="9">cv. Chaw 1501</strain>
        <tissue evidence="8">Young leaves</tissue>
    </source>
</reference>
<dbReference type="SUPFAM" id="SSF55455">
    <property type="entry name" value="SRF-like"/>
    <property type="match status" value="1"/>
</dbReference>
<feature type="compositionally biased region" description="Polar residues" evidence="6">
    <location>
        <begin position="60"/>
        <end position="69"/>
    </location>
</feature>
<sequence>MPHSHDIQVIKQMKRKHSAPQWAPPVSPTDLVCPSVHRGSHTPPAPTCTTAHSLPKASPANDSTVASTNHKSTTFFPKTTPVFPNHLSPPKPLSPLPYIYPTNSKHRARLLLHHLLRLLLLCLVLSPPQNLLHIGRPHTRIPTRLSEFLLLLLLLLLPFRKMGRGRVQLKRIENKINRQVTFSKRRMGLLKKAHEISVLCDAEVALIIFSTKGKLYEYATDSRYFLIFFSPNTPISHHSASVSR</sequence>
<dbReference type="CDD" id="cd00265">
    <property type="entry name" value="MADS_MEF2_like"/>
    <property type="match status" value="1"/>
</dbReference>
<accession>A0A443N2X2</accession>
<dbReference type="PRINTS" id="PR00404">
    <property type="entry name" value="MADSDOMAIN"/>
</dbReference>
<comment type="subcellular location">
    <subcellularLocation>
        <location evidence="1">Nucleus</location>
    </subcellularLocation>
</comment>
<evidence type="ECO:0000256" key="5">
    <source>
        <dbReference type="ARBA" id="ARBA00023242"/>
    </source>
</evidence>
<evidence type="ECO:0000256" key="4">
    <source>
        <dbReference type="ARBA" id="ARBA00023163"/>
    </source>
</evidence>
<dbReference type="Proteomes" id="UP000283530">
    <property type="component" value="Unassembled WGS sequence"/>
</dbReference>
<keyword evidence="4" id="KW-0804">Transcription</keyword>
<keyword evidence="2" id="KW-0805">Transcription regulation</keyword>
<feature type="domain" description="MADS-box" evidence="7">
    <location>
        <begin position="162"/>
        <end position="222"/>
    </location>
</feature>
<dbReference type="InterPro" id="IPR036879">
    <property type="entry name" value="TF_MADSbox_sf"/>
</dbReference>
<keyword evidence="9" id="KW-1185">Reference proteome</keyword>
<dbReference type="SMART" id="SM00432">
    <property type="entry name" value="MADS"/>
    <property type="match status" value="1"/>
</dbReference>
<gene>
    <name evidence="8" type="ORF">CKAN_00109500</name>
</gene>
<proteinExistence type="predicted"/>
<comment type="caution">
    <text evidence="8">The sequence shown here is derived from an EMBL/GenBank/DDBJ whole genome shotgun (WGS) entry which is preliminary data.</text>
</comment>
<feature type="region of interest" description="Disordered" evidence="6">
    <location>
        <begin position="38"/>
        <end position="69"/>
    </location>
</feature>
<dbReference type="EMBL" id="QPKB01000001">
    <property type="protein sequence ID" value="RWR72851.1"/>
    <property type="molecule type" value="Genomic_DNA"/>
</dbReference>
<evidence type="ECO:0000256" key="2">
    <source>
        <dbReference type="ARBA" id="ARBA00023015"/>
    </source>
</evidence>
<dbReference type="FunFam" id="3.40.1810.10:FF:000003">
    <property type="entry name" value="MADS-box transcription factor MADS-MC"/>
    <property type="match status" value="1"/>
</dbReference>
<dbReference type="GO" id="GO:0000977">
    <property type="term" value="F:RNA polymerase II transcription regulatory region sequence-specific DNA binding"/>
    <property type="evidence" value="ECO:0007669"/>
    <property type="project" value="InterPro"/>
</dbReference>
<evidence type="ECO:0000313" key="9">
    <source>
        <dbReference type="Proteomes" id="UP000283530"/>
    </source>
</evidence>
<dbReference type="PROSITE" id="PS00350">
    <property type="entry name" value="MADS_BOX_1"/>
    <property type="match status" value="1"/>
</dbReference>
<keyword evidence="5" id="KW-0539">Nucleus</keyword>
<dbReference type="InterPro" id="IPR050142">
    <property type="entry name" value="MADS-box/MEF2_TF"/>
</dbReference>
<dbReference type="GO" id="GO:0005634">
    <property type="term" value="C:nucleus"/>
    <property type="evidence" value="ECO:0007669"/>
    <property type="project" value="UniProtKB-SubCell"/>
</dbReference>
<evidence type="ECO:0000313" key="8">
    <source>
        <dbReference type="EMBL" id="RWR72851.1"/>
    </source>
</evidence>
<evidence type="ECO:0000256" key="1">
    <source>
        <dbReference type="ARBA" id="ARBA00004123"/>
    </source>
</evidence>
<dbReference type="Gene3D" id="3.40.1810.10">
    <property type="entry name" value="Transcription factor, MADS-box"/>
    <property type="match status" value="1"/>
</dbReference>
<dbReference type="InterPro" id="IPR033896">
    <property type="entry name" value="MEF2-like_N"/>
</dbReference>
<dbReference type="AlphaFoldDB" id="A0A443N2X2"/>
<dbReference type="GO" id="GO:0046983">
    <property type="term" value="F:protein dimerization activity"/>
    <property type="evidence" value="ECO:0007669"/>
    <property type="project" value="InterPro"/>
</dbReference>
<protein>
    <submittedName>
        <fullName evidence="8">Putative MADS-domain-containing protein</fullName>
    </submittedName>
</protein>